<name>A0A2L0X319_9BURK</name>
<sequence length="531" mass="58755">MSAYVEALAEFHFLRPWWLLVLLAAIWLPWAVRRRDDIRRRWRGVIAPHLLNALVVGGTRKRALRPVHLSALLLALGAIALAGPTWERERPPFPSDKAPLVIAVDLSPTMDAIDVTPTRLERAKLKIKALLARRDGGRTAIYAYAGSTHLVLPLTDDPTLLQTFADALQTRIMPVPGKDTVLAVRTIDAALKKETVPGTILLLTDGVEPAAVEPLHAYARSARTQVVVLAIGTADGGPLRGRDGTAPGLDSATLHALRAADIDVATLTPDGDADVAWVQRHVRQHVEQAASPDTVRWHDVGWPLTIPIALLALLWFRKGWTIRWIVGIGAAMVLAAPQADLRAQSTAAPRAWRLADLWLTHDQQGRRAFEQGKFAEAATQFDDPMWRGVSWYRAGKFAEAAREFEHISSPDGHFNLGNALAKQGKYQEAIPQYRLVLQQRSGWAPAQRNLALMQELIERQKQSEKHDEEAPDVKPDQIQYDASTPPPPPGGDKMQKGLAQQNAEMWMRAIQTSPTELLARKFALQRQQGKP</sequence>
<dbReference type="InterPro" id="IPR011990">
    <property type="entry name" value="TPR-like_helical_dom_sf"/>
</dbReference>
<evidence type="ECO:0000313" key="4">
    <source>
        <dbReference type="Proteomes" id="UP000253772"/>
    </source>
</evidence>
<dbReference type="Pfam" id="PF07719">
    <property type="entry name" value="TPR_2"/>
    <property type="match status" value="1"/>
</dbReference>
<dbReference type="SMART" id="SM00028">
    <property type="entry name" value="TPR"/>
    <property type="match status" value="1"/>
</dbReference>
<evidence type="ECO:0000256" key="2">
    <source>
        <dbReference type="ARBA" id="ARBA00022803"/>
    </source>
</evidence>
<dbReference type="SUPFAM" id="SSF53300">
    <property type="entry name" value="vWA-like"/>
    <property type="match status" value="1"/>
</dbReference>
<dbReference type="OrthoDB" id="9807628at2"/>
<dbReference type="Pfam" id="PF13519">
    <property type="entry name" value="VWA_2"/>
    <property type="match status" value="1"/>
</dbReference>
<evidence type="ECO:0000256" key="1">
    <source>
        <dbReference type="ARBA" id="ARBA00022737"/>
    </source>
</evidence>
<dbReference type="InterPro" id="IPR002035">
    <property type="entry name" value="VWF_A"/>
</dbReference>
<dbReference type="Gene3D" id="1.25.40.10">
    <property type="entry name" value="Tetratricopeptide repeat domain"/>
    <property type="match status" value="1"/>
</dbReference>
<keyword evidence="1" id="KW-0677">Repeat</keyword>
<dbReference type="SUPFAM" id="SSF48452">
    <property type="entry name" value="TPR-like"/>
    <property type="match status" value="1"/>
</dbReference>
<dbReference type="InterPro" id="IPR013105">
    <property type="entry name" value="TPR_2"/>
</dbReference>
<dbReference type="Proteomes" id="UP000253772">
    <property type="component" value="Chromosome c2"/>
</dbReference>
<proteinExistence type="predicted"/>
<dbReference type="RefSeq" id="WP_024570775.1">
    <property type="nucleotide sequence ID" value="NZ_CP026544.1"/>
</dbReference>
<dbReference type="InterPro" id="IPR050768">
    <property type="entry name" value="UPF0353/GerABKA_families"/>
</dbReference>
<dbReference type="SMART" id="SM00327">
    <property type="entry name" value="VWA"/>
    <property type="match status" value="1"/>
</dbReference>
<dbReference type="PANTHER" id="PTHR22550">
    <property type="entry name" value="SPORE GERMINATION PROTEIN"/>
    <property type="match status" value="1"/>
</dbReference>
<keyword evidence="2" id="KW-0802">TPR repeat</keyword>
<reference evidence="3 4" key="1">
    <citation type="submission" date="2019-03" db="EMBL/GenBank/DDBJ databases">
        <title>Comparative insights into the high quality Complete genome sequence of highly metal resistant Cupriavidus metallidurans strain BS1 isolated from a gold-copper mine.</title>
        <authorList>
            <person name="Mazhar H.S."/>
            <person name="Rensing C."/>
        </authorList>
    </citation>
    <scope>NUCLEOTIDE SEQUENCE [LARGE SCALE GENOMIC DNA]</scope>
    <source>
        <strain evidence="3 4">BS1</strain>
    </source>
</reference>
<protein>
    <submittedName>
        <fullName evidence="3">VWA domain-containing protein</fullName>
    </submittedName>
</protein>
<evidence type="ECO:0000313" key="3">
    <source>
        <dbReference type="EMBL" id="QBP12468.1"/>
    </source>
</evidence>
<accession>A0A2L0X319</accession>
<organism evidence="3 4">
    <name type="scientific">Cupriavidus metallidurans</name>
    <dbReference type="NCBI Taxonomy" id="119219"/>
    <lineage>
        <taxon>Bacteria</taxon>
        <taxon>Pseudomonadati</taxon>
        <taxon>Pseudomonadota</taxon>
        <taxon>Betaproteobacteria</taxon>
        <taxon>Burkholderiales</taxon>
        <taxon>Burkholderiaceae</taxon>
        <taxon>Cupriavidus</taxon>
    </lineage>
</organism>
<dbReference type="InterPro" id="IPR019734">
    <property type="entry name" value="TPR_rpt"/>
</dbReference>
<dbReference type="PANTHER" id="PTHR22550:SF14">
    <property type="entry name" value="VWFA DOMAIN-CONTAINING PROTEIN"/>
    <property type="match status" value="1"/>
</dbReference>
<dbReference type="EMBL" id="CP037901">
    <property type="protein sequence ID" value="QBP12468.1"/>
    <property type="molecule type" value="Genomic_DNA"/>
</dbReference>
<dbReference type="Gene3D" id="3.40.50.410">
    <property type="entry name" value="von Willebrand factor, type A domain"/>
    <property type="match status" value="1"/>
</dbReference>
<dbReference type="AlphaFoldDB" id="A0A2L0X319"/>
<dbReference type="InterPro" id="IPR036465">
    <property type="entry name" value="vWFA_dom_sf"/>
</dbReference>
<gene>
    <name evidence="3" type="ORF">DDF84_022305</name>
</gene>